<reference evidence="1" key="2">
    <citation type="journal article" date="2015" name="Fish Shellfish Immunol.">
        <title>Early steps in the European eel (Anguilla anguilla)-Vibrio vulnificus interaction in the gills: Role of the RtxA13 toxin.</title>
        <authorList>
            <person name="Callol A."/>
            <person name="Pajuelo D."/>
            <person name="Ebbesson L."/>
            <person name="Teles M."/>
            <person name="MacKenzie S."/>
            <person name="Amaro C."/>
        </authorList>
    </citation>
    <scope>NUCLEOTIDE SEQUENCE</scope>
</reference>
<protein>
    <submittedName>
        <fullName evidence="1">Uncharacterized protein</fullName>
    </submittedName>
</protein>
<organism evidence="1">
    <name type="scientific">Anguilla anguilla</name>
    <name type="common">European freshwater eel</name>
    <name type="synonym">Muraena anguilla</name>
    <dbReference type="NCBI Taxonomy" id="7936"/>
    <lineage>
        <taxon>Eukaryota</taxon>
        <taxon>Metazoa</taxon>
        <taxon>Chordata</taxon>
        <taxon>Craniata</taxon>
        <taxon>Vertebrata</taxon>
        <taxon>Euteleostomi</taxon>
        <taxon>Actinopterygii</taxon>
        <taxon>Neopterygii</taxon>
        <taxon>Teleostei</taxon>
        <taxon>Anguilliformes</taxon>
        <taxon>Anguillidae</taxon>
        <taxon>Anguilla</taxon>
    </lineage>
</organism>
<accession>A0A0E9VEL0</accession>
<proteinExistence type="predicted"/>
<name>A0A0E9VEL0_ANGAN</name>
<reference evidence="1" key="1">
    <citation type="submission" date="2014-11" db="EMBL/GenBank/DDBJ databases">
        <authorList>
            <person name="Amaro Gonzalez C."/>
        </authorList>
    </citation>
    <scope>NUCLEOTIDE SEQUENCE</scope>
</reference>
<evidence type="ECO:0000313" key="1">
    <source>
        <dbReference type="EMBL" id="JAH76497.1"/>
    </source>
</evidence>
<sequence length="20" mass="2321">MTSSVTGQILSYRFHIQRPV</sequence>
<dbReference type="AlphaFoldDB" id="A0A0E9VEL0"/>
<dbReference type="EMBL" id="GBXM01032080">
    <property type="protein sequence ID" value="JAH76497.1"/>
    <property type="molecule type" value="Transcribed_RNA"/>
</dbReference>